<evidence type="ECO:0000313" key="1">
    <source>
        <dbReference type="EMBL" id="QPC82737.1"/>
    </source>
</evidence>
<gene>
    <name evidence="1" type="ORF">G4Y79_24145</name>
</gene>
<keyword evidence="2" id="KW-1185">Reference proteome</keyword>
<dbReference type="Proteomes" id="UP000594468">
    <property type="component" value="Chromosome"/>
</dbReference>
<dbReference type="AlphaFoldDB" id="A0A7S8IEM8"/>
<evidence type="ECO:0008006" key="3">
    <source>
        <dbReference type="Google" id="ProtNLM"/>
    </source>
</evidence>
<proteinExistence type="predicted"/>
<protein>
    <recommendedName>
        <fullName evidence="3">STAS/SEC14 domain-containing protein</fullName>
    </recommendedName>
</protein>
<dbReference type="RefSeq" id="WP_195170806.1">
    <property type="nucleotide sequence ID" value="NZ_CP062983.1"/>
</dbReference>
<reference evidence="1 2" key="1">
    <citation type="submission" date="2020-02" db="EMBL/GenBank/DDBJ databases">
        <authorList>
            <person name="Zheng R.K."/>
            <person name="Sun C.M."/>
        </authorList>
    </citation>
    <scope>NUCLEOTIDE SEQUENCE [LARGE SCALE GENOMIC DNA]</scope>
    <source>
        <strain evidence="2">rifampicinis</strain>
    </source>
</reference>
<name>A0A7S8IEM8_9CHLR</name>
<organism evidence="1 2">
    <name type="scientific">Phototrophicus methaneseepsis</name>
    <dbReference type="NCBI Taxonomy" id="2710758"/>
    <lineage>
        <taxon>Bacteria</taxon>
        <taxon>Bacillati</taxon>
        <taxon>Chloroflexota</taxon>
        <taxon>Candidatus Thermofontia</taxon>
        <taxon>Phototrophicales</taxon>
        <taxon>Phototrophicaceae</taxon>
        <taxon>Phototrophicus</taxon>
    </lineage>
</organism>
<dbReference type="EMBL" id="CP062983">
    <property type="protein sequence ID" value="QPC82737.1"/>
    <property type="molecule type" value="Genomic_DNA"/>
</dbReference>
<accession>A0A7S8IEM8</accession>
<evidence type="ECO:0000313" key="2">
    <source>
        <dbReference type="Proteomes" id="UP000594468"/>
    </source>
</evidence>
<sequence>MLYVEANGQYTYKDMHIAQKQINTFIEQAGSPKTIIIADLRTSRLPFEKINLSMWQSFYKKRDSAVKGYVLIGKSMYLSIYGNRVMRFFGLKVFYARHLEQAIQLAHQIAEKASDKTGKQTKTTV</sequence>
<dbReference type="KEGG" id="pmet:G4Y79_24145"/>